<accession>A0A8H3C6J0</accession>
<dbReference type="EMBL" id="CAJMWT010003572">
    <property type="protein sequence ID" value="CAE6474380.1"/>
    <property type="molecule type" value="Genomic_DNA"/>
</dbReference>
<feature type="non-terminal residue" evidence="1">
    <location>
        <position position="1"/>
    </location>
</feature>
<dbReference type="SUPFAM" id="SSF144232">
    <property type="entry name" value="HIT/MYND zinc finger-like"/>
    <property type="match status" value="1"/>
</dbReference>
<dbReference type="AlphaFoldDB" id="A0A8H3C6J0"/>
<reference evidence="1" key="1">
    <citation type="submission" date="2021-01" db="EMBL/GenBank/DDBJ databases">
        <authorList>
            <person name="Kaushik A."/>
        </authorList>
    </citation>
    <scope>NUCLEOTIDE SEQUENCE</scope>
    <source>
        <strain evidence="1">AG2-2IIIB</strain>
    </source>
</reference>
<evidence type="ECO:0000313" key="1">
    <source>
        <dbReference type="EMBL" id="CAE6474380.1"/>
    </source>
</evidence>
<comment type="caution">
    <text evidence="1">The sequence shown here is derived from an EMBL/GenBank/DDBJ whole genome shotgun (WGS) entry which is preliminary data.</text>
</comment>
<name>A0A8H3C6J0_9AGAM</name>
<protein>
    <recommendedName>
        <fullName evidence="3">MYND-type domain-containing protein</fullName>
    </recommendedName>
</protein>
<proteinExistence type="predicted"/>
<gene>
    <name evidence="1" type="ORF">RDB_LOCUS110672</name>
</gene>
<organism evidence="1 2">
    <name type="scientific">Rhizoctonia solani</name>
    <dbReference type="NCBI Taxonomy" id="456999"/>
    <lineage>
        <taxon>Eukaryota</taxon>
        <taxon>Fungi</taxon>
        <taxon>Dikarya</taxon>
        <taxon>Basidiomycota</taxon>
        <taxon>Agaricomycotina</taxon>
        <taxon>Agaricomycetes</taxon>
        <taxon>Cantharellales</taxon>
        <taxon>Ceratobasidiaceae</taxon>
        <taxon>Rhizoctonia</taxon>
    </lineage>
</organism>
<evidence type="ECO:0000313" key="2">
    <source>
        <dbReference type="Proteomes" id="UP000663843"/>
    </source>
</evidence>
<dbReference type="Proteomes" id="UP000663843">
    <property type="component" value="Unassembled WGS sequence"/>
</dbReference>
<sequence length="144" mass="15847">MFSVLMCSGWEGFLQLGSCGNPRCAMPCYAPLICARCVDLGYCALNCAALDWDNVWGGPHRSVCKQQAQHAGKLPKDCKYYGRLDGIPPGFNKRTPTAGESSLSGRMISHIRKKWSKPKASTFQGVMVKGDYRNPVEFQSYGST</sequence>
<evidence type="ECO:0008006" key="3">
    <source>
        <dbReference type="Google" id="ProtNLM"/>
    </source>
</evidence>